<dbReference type="InterPro" id="IPR013783">
    <property type="entry name" value="Ig-like_fold"/>
</dbReference>
<dbReference type="Pfam" id="PF08205">
    <property type="entry name" value="C2-set_2"/>
    <property type="match status" value="1"/>
</dbReference>
<evidence type="ECO:0000256" key="5">
    <source>
        <dbReference type="ARBA" id="ARBA00023319"/>
    </source>
</evidence>
<evidence type="ECO:0000313" key="8">
    <source>
        <dbReference type="EMBL" id="VDI73958.1"/>
    </source>
</evidence>
<dbReference type="InterPro" id="IPR051275">
    <property type="entry name" value="Cell_adhesion_signaling"/>
</dbReference>
<feature type="transmembrane region" description="Helical" evidence="6">
    <location>
        <begin position="556"/>
        <end position="581"/>
    </location>
</feature>
<evidence type="ECO:0000256" key="6">
    <source>
        <dbReference type="SAM" id="Phobius"/>
    </source>
</evidence>
<evidence type="ECO:0000256" key="4">
    <source>
        <dbReference type="ARBA" id="ARBA00023180"/>
    </source>
</evidence>
<dbReference type="PANTHER" id="PTHR11640:SF31">
    <property type="entry name" value="IRREGULAR CHIASM C-ROUGHEST PROTEIN-RELATED"/>
    <property type="match status" value="1"/>
</dbReference>
<dbReference type="InterPro" id="IPR013162">
    <property type="entry name" value="CD80_C2-set"/>
</dbReference>
<dbReference type="PANTHER" id="PTHR11640">
    <property type="entry name" value="NEPHRIN"/>
    <property type="match status" value="1"/>
</dbReference>
<dbReference type="InterPro" id="IPR036179">
    <property type="entry name" value="Ig-like_dom_sf"/>
</dbReference>
<name>A0A8B6H5Y6_MYTGA</name>
<dbReference type="Proteomes" id="UP000596742">
    <property type="component" value="Unassembled WGS sequence"/>
</dbReference>
<sequence length="625" mass="70796">MKEIKIKKRKKLTNVDMEVTSFARFCLKLLAINGAITIGRSEEINAKSGSNATLSCPWIEDTVKWYGIYGHQYSSGKSILSSLPPSLQDRLDIWENDGYNLRITNVSGYDEGQYKCSSSNGTKYITMFLIVPPTSVLFDNVVQQYIKGNEDQLMNITCKSVGGNPLPSLQLSKNDKLLATTDNGPLVYTMQPSRIDDKSNLSCTANHSELSIPLSIESVLYLNLKTETVTMETIHTLYEFDVLNASCFATGGRPPTSFEWSLLGIYYNSSYLDVENISPNDTFNVKSVLSLEVHRSFDKRKLTCRAFDIIANDGIAKSQTIEVYYAPSINIKYQNLTTEDNIRQLICQPQGNPIIYKFYQWEHHSARGEKIRSLGSGSNEILNLPELDRTKRYQDTGIYKCFAENGIVGKEGNKTQSGSVFFVNEGLPQLSIYNPSELFCKLGGEGSLVVKFTSWPPPLNITWLKYEGNRNFNLQTSERYTMTETAAVIIDSFHDKKIHLDGYVAMLHINEVILEDYTNYTVQIQNEFGIKLFTFFLTDISKAQDQRMNNYENKGLFYGGPAVILTVFFIAAVAIALFIVWKKRSDCNYCRSSQDTYDISDNDINYKRQGSITEDVAEVQYCKYM</sequence>
<keyword evidence="4" id="KW-0325">Glycoprotein</keyword>
<comment type="caution">
    <text evidence="8">The sequence shown here is derived from an EMBL/GenBank/DDBJ whole genome shotgun (WGS) entry which is preliminary data.</text>
</comment>
<dbReference type="Gene3D" id="2.60.40.10">
    <property type="entry name" value="Immunoglobulins"/>
    <property type="match status" value="4"/>
</dbReference>
<dbReference type="GO" id="GO:0005911">
    <property type="term" value="C:cell-cell junction"/>
    <property type="evidence" value="ECO:0007669"/>
    <property type="project" value="TreeGrafter"/>
</dbReference>
<keyword evidence="5" id="KW-0393">Immunoglobulin domain</keyword>
<reference evidence="8" key="1">
    <citation type="submission" date="2018-11" db="EMBL/GenBank/DDBJ databases">
        <authorList>
            <person name="Alioto T."/>
            <person name="Alioto T."/>
        </authorList>
    </citation>
    <scope>NUCLEOTIDE SEQUENCE</scope>
</reference>
<evidence type="ECO:0000259" key="7">
    <source>
        <dbReference type="PROSITE" id="PS50835"/>
    </source>
</evidence>
<comment type="subcellular location">
    <subcellularLocation>
        <location evidence="1">Membrane</location>
        <topology evidence="1">Single-pass type I membrane protein</topology>
    </subcellularLocation>
</comment>
<dbReference type="PROSITE" id="PS50835">
    <property type="entry name" value="IG_LIKE"/>
    <property type="match status" value="2"/>
</dbReference>
<evidence type="ECO:0000256" key="3">
    <source>
        <dbReference type="ARBA" id="ARBA00023157"/>
    </source>
</evidence>
<dbReference type="AlphaFoldDB" id="A0A8B6H5Y6"/>
<keyword evidence="9" id="KW-1185">Reference proteome</keyword>
<keyword evidence="3" id="KW-1015">Disulfide bond</keyword>
<evidence type="ECO:0000256" key="2">
    <source>
        <dbReference type="ARBA" id="ARBA00023136"/>
    </source>
</evidence>
<dbReference type="InterPro" id="IPR003599">
    <property type="entry name" value="Ig_sub"/>
</dbReference>
<accession>A0A8B6H5Y6</accession>
<keyword evidence="6" id="KW-0812">Transmembrane</keyword>
<keyword evidence="6" id="KW-1133">Transmembrane helix</keyword>
<gene>
    <name evidence="8" type="ORF">MGAL_10B028712</name>
</gene>
<evidence type="ECO:0000256" key="1">
    <source>
        <dbReference type="ARBA" id="ARBA00004479"/>
    </source>
</evidence>
<organism evidence="8 9">
    <name type="scientific">Mytilus galloprovincialis</name>
    <name type="common">Mediterranean mussel</name>
    <dbReference type="NCBI Taxonomy" id="29158"/>
    <lineage>
        <taxon>Eukaryota</taxon>
        <taxon>Metazoa</taxon>
        <taxon>Spiralia</taxon>
        <taxon>Lophotrochozoa</taxon>
        <taxon>Mollusca</taxon>
        <taxon>Bivalvia</taxon>
        <taxon>Autobranchia</taxon>
        <taxon>Pteriomorphia</taxon>
        <taxon>Mytilida</taxon>
        <taxon>Mytiloidea</taxon>
        <taxon>Mytilidae</taxon>
        <taxon>Mytilinae</taxon>
        <taxon>Mytilus</taxon>
    </lineage>
</organism>
<feature type="domain" description="Ig-like" evidence="7">
    <location>
        <begin position="327"/>
        <end position="417"/>
    </location>
</feature>
<dbReference type="GO" id="GO:0005886">
    <property type="term" value="C:plasma membrane"/>
    <property type="evidence" value="ECO:0007669"/>
    <property type="project" value="TreeGrafter"/>
</dbReference>
<proteinExistence type="predicted"/>
<dbReference type="OrthoDB" id="6100915at2759"/>
<dbReference type="GO" id="GO:0098609">
    <property type="term" value="P:cell-cell adhesion"/>
    <property type="evidence" value="ECO:0007669"/>
    <property type="project" value="TreeGrafter"/>
</dbReference>
<dbReference type="SUPFAM" id="SSF48726">
    <property type="entry name" value="Immunoglobulin"/>
    <property type="match status" value="4"/>
</dbReference>
<feature type="domain" description="Ig-like" evidence="7">
    <location>
        <begin position="213"/>
        <end position="322"/>
    </location>
</feature>
<dbReference type="GO" id="GO:0050839">
    <property type="term" value="F:cell adhesion molecule binding"/>
    <property type="evidence" value="ECO:0007669"/>
    <property type="project" value="TreeGrafter"/>
</dbReference>
<dbReference type="InterPro" id="IPR007110">
    <property type="entry name" value="Ig-like_dom"/>
</dbReference>
<keyword evidence="2 6" id="KW-0472">Membrane</keyword>
<dbReference type="SMART" id="SM00409">
    <property type="entry name" value="IG"/>
    <property type="match status" value="2"/>
</dbReference>
<dbReference type="EMBL" id="UYJE01009488">
    <property type="protein sequence ID" value="VDI73958.1"/>
    <property type="molecule type" value="Genomic_DNA"/>
</dbReference>
<protein>
    <recommendedName>
        <fullName evidence="7">Ig-like domain-containing protein</fullName>
    </recommendedName>
</protein>
<evidence type="ECO:0000313" key="9">
    <source>
        <dbReference type="Proteomes" id="UP000596742"/>
    </source>
</evidence>